<dbReference type="PANTHER" id="PTHR42724:SF1">
    <property type="entry name" value="TETRAACYLDISACCHARIDE 4'-KINASE, MITOCHONDRIAL-RELATED"/>
    <property type="match status" value="1"/>
</dbReference>
<keyword evidence="6 13" id="KW-0441">Lipid A biosynthesis</keyword>
<dbReference type="Pfam" id="PF02606">
    <property type="entry name" value="LpxK"/>
    <property type="match status" value="1"/>
</dbReference>
<keyword evidence="5 13" id="KW-0444">Lipid biosynthesis</keyword>
<dbReference type="EMBL" id="FMXO01000020">
    <property type="protein sequence ID" value="SDB58944.1"/>
    <property type="molecule type" value="Genomic_DNA"/>
</dbReference>
<proteinExistence type="inferred from homology"/>
<keyword evidence="11 13" id="KW-0443">Lipid metabolism</keyword>
<dbReference type="STRING" id="617002.SAMN05660653_02988"/>
<dbReference type="EC" id="2.7.1.130" evidence="3 13"/>
<comment type="catalytic activity">
    <reaction evidence="13">
        <text>a lipid A disaccharide + ATP = a lipid IVA + ADP + H(+)</text>
        <dbReference type="Rhea" id="RHEA:67840"/>
        <dbReference type="ChEBI" id="CHEBI:15378"/>
        <dbReference type="ChEBI" id="CHEBI:30616"/>
        <dbReference type="ChEBI" id="CHEBI:176343"/>
        <dbReference type="ChEBI" id="CHEBI:176425"/>
        <dbReference type="ChEBI" id="CHEBI:456216"/>
        <dbReference type="EC" id="2.7.1.130"/>
    </reaction>
</comment>
<evidence type="ECO:0000256" key="9">
    <source>
        <dbReference type="ARBA" id="ARBA00022777"/>
    </source>
</evidence>
<evidence type="ECO:0000256" key="8">
    <source>
        <dbReference type="ARBA" id="ARBA00022741"/>
    </source>
</evidence>
<evidence type="ECO:0000313" key="15">
    <source>
        <dbReference type="Proteomes" id="UP000198771"/>
    </source>
</evidence>
<dbReference type="GO" id="GO:0009029">
    <property type="term" value="F:lipid-A 4'-kinase activity"/>
    <property type="evidence" value="ECO:0007669"/>
    <property type="project" value="UniProtKB-UniRule"/>
</dbReference>
<accession>A0A1G6ENJ2</accession>
<evidence type="ECO:0000256" key="5">
    <source>
        <dbReference type="ARBA" id="ARBA00022516"/>
    </source>
</evidence>
<comment type="pathway">
    <text evidence="2 13">Glycolipid biosynthesis; lipid IV(A) biosynthesis; lipid IV(A) from (3R)-3-hydroxytetradecanoyl-[acyl-carrier-protein] and UDP-N-acetyl-alpha-D-glucosamine: step 6/6.</text>
</comment>
<name>A0A1G6ENJ2_9BACT</name>
<dbReference type="GO" id="GO:0005524">
    <property type="term" value="F:ATP binding"/>
    <property type="evidence" value="ECO:0007669"/>
    <property type="project" value="UniProtKB-UniRule"/>
</dbReference>
<keyword evidence="8 13" id="KW-0547">Nucleotide-binding</keyword>
<evidence type="ECO:0000256" key="4">
    <source>
        <dbReference type="ARBA" id="ARBA00016436"/>
    </source>
</evidence>
<evidence type="ECO:0000256" key="11">
    <source>
        <dbReference type="ARBA" id="ARBA00023098"/>
    </source>
</evidence>
<dbReference type="GO" id="GO:0009245">
    <property type="term" value="P:lipid A biosynthetic process"/>
    <property type="evidence" value="ECO:0007669"/>
    <property type="project" value="UniProtKB-UniRule"/>
</dbReference>
<dbReference type="SUPFAM" id="SSF52540">
    <property type="entry name" value="P-loop containing nucleoside triphosphate hydrolases"/>
    <property type="match status" value="1"/>
</dbReference>
<comment type="function">
    <text evidence="1 13">Transfers the gamma-phosphate of ATP to the 4'-position of a tetraacyldisaccharide 1-phosphate intermediate (termed DS-1-P) to form tetraacyldisaccharide 1,4'-bis-phosphate (lipid IVA).</text>
</comment>
<dbReference type="Proteomes" id="UP000198771">
    <property type="component" value="Unassembled WGS sequence"/>
</dbReference>
<sequence length="355" mass="39651">MSWRSKAYGRGLLQRWRPPSPCISVGNIRWGGTGKTPVCHWLLNWASQSGMNCVVLTRGYRARPPALPFLVRPDSSAAEAGDEPLLLARANLDAHIVIDPKRIRSGNWAWQQWRPDLFLLDDGFQHLPVIRDINLALLLPQDLDRDWNRVVPGGPWREGAKALARADAFLIKLVGLDEVPTALRDLIATRLSPFDKPIFFFAPSPGGLTNLQTAEQVDRLPEKHGSSYMLVSGVANPALVDHTASTLLGAAPRRHDAFADHHAFSRREIEDIVRKAGSAGVGHVVCTAKDAVKIRELLGPDTPVQWWSMDMTVRFVPESEKSPCFVKWLEQRLKTARQYLSGNMNFNLTSRIPNQ</sequence>
<dbReference type="HAMAP" id="MF_00409">
    <property type="entry name" value="LpxK"/>
    <property type="match status" value="1"/>
</dbReference>
<dbReference type="GO" id="GO:0009244">
    <property type="term" value="P:lipopolysaccharide core region biosynthetic process"/>
    <property type="evidence" value="ECO:0007669"/>
    <property type="project" value="TreeGrafter"/>
</dbReference>
<evidence type="ECO:0000256" key="1">
    <source>
        <dbReference type="ARBA" id="ARBA00002274"/>
    </source>
</evidence>
<reference evidence="14 15" key="1">
    <citation type="submission" date="2016-10" db="EMBL/GenBank/DDBJ databases">
        <authorList>
            <person name="de Groot N.N."/>
        </authorList>
    </citation>
    <scope>NUCLEOTIDE SEQUENCE [LARGE SCALE GENOMIC DNA]</scope>
    <source>
        <strain evidence="14 15">ASO4-2</strain>
    </source>
</reference>
<dbReference type="InterPro" id="IPR027417">
    <property type="entry name" value="P-loop_NTPase"/>
</dbReference>
<evidence type="ECO:0000256" key="7">
    <source>
        <dbReference type="ARBA" id="ARBA00022679"/>
    </source>
</evidence>
<keyword evidence="7 13" id="KW-0808">Transferase</keyword>
<evidence type="ECO:0000256" key="12">
    <source>
        <dbReference type="ARBA" id="ARBA00029757"/>
    </source>
</evidence>
<keyword evidence="9 13" id="KW-0418">Kinase</keyword>
<protein>
    <recommendedName>
        <fullName evidence="4 13">Tetraacyldisaccharide 4'-kinase</fullName>
        <ecNumber evidence="3 13">2.7.1.130</ecNumber>
    </recommendedName>
    <alternativeName>
        <fullName evidence="12 13">Lipid A 4'-kinase</fullName>
    </alternativeName>
</protein>
<evidence type="ECO:0000256" key="6">
    <source>
        <dbReference type="ARBA" id="ARBA00022556"/>
    </source>
</evidence>
<feature type="binding site" evidence="13">
    <location>
        <begin position="29"/>
        <end position="36"/>
    </location>
    <ligand>
        <name>ATP</name>
        <dbReference type="ChEBI" id="CHEBI:30616"/>
    </ligand>
</feature>
<dbReference type="GO" id="GO:0005886">
    <property type="term" value="C:plasma membrane"/>
    <property type="evidence" value="ECO:0007669"/>
    <property type="project" value="TreeGrafter"/>
</dbReference>
<gene>
    <name evidence="13" type="primary">lpxK</name>
    <name evidence="14" type="ORF">SAMN05660653_02988</name>
</gene>
<organism evidence="14 15">
    <name type="scientific">Desulfonatronum thiosulfatophilum</name>
    <dbReference type="NCBI Taxonomy" id="617002"/>
    <lineage>
        <taxon>Bacteria</taxon>
        <taxon>Pseudomonadati</taxon>
        <taxon>Thermodesulfobacteriota</taxon>
        <taxon>Desulfovibrionia</taxon>
        <taxon>Desulfovibrionales</taxon>
        <taxon>Desulfonatronaceae</taxon>
        <taxon>Desulfonatronum</taxon>
    </lineage>
</organism>
<evidence type="ECO:0000256" key="3">
    <source>
        <dbReference type="ARBA" id="ARBA00012071"/>
    </source>
</evidence>
<dbReference type="PANTHER" id="PTHR42724">
    <property type="entry name" value="TETRAACYLDISACCHARIDE 4'-KINASE"/>
    <property type="match status" value="1"/>
</dbReference>
<comment type="similarity">
    <text evidence="13">Belongs to the LpxK family.</text>
</comment>
<evidence type="ECO:0000256" key="2">
    <source>
        <dbReference type="ARBA" id="ARBA00004870"/>
    </source>
</evidence>
<dbReference type="NCBIfam" id="TIGR00682">
    <property type="entry name" value="lpxK"/>
    <property type="match status" value="1"/>
</dbReference>
<dbReference type="AlphaFoldDB" id="A0A1G6ENJ2"/>
<evidence type="ECO:0000313" key="14">
    <source>
        <dbReference type="EMBL" id="SDB58944.1"/>
    </source>
</evidence>
<evidence type="ECO:0000256" key="13">
    <source>
        <dbReference type="HAMAP-Rule" id="MF_00409"/>
    </source>
</evidence>
<evidence type="ECO:0000256" key="10">
    <source>
        <dbReference type="ARBA" id="ARBA00022840"/>
    </source>
</evidence>
<dbReference type="InterPro" id="IPR003758">
    <property type="entry name" value="LpxK"/>
</dbReference>
<keyword evidence="15" id="KW-1185">Reference proteome</keyword>
<keyword evidence="10 13" id="KW-0067">ATP-binding</keyword>
<dbReference type="UniPathway" id="UPA00359">
    <property type="reaction ID" value="UER00482"/>
</dbReference>